<organism evidence="2 3">
    <name type="scientific">Paramecium sonneborni</name>
    <dbReference type="NCBI Taxonomy" id="65129"/>
    <lineage>
        <taxon>Eukaryota</taxon>
        <taxon>Sar</taxon>
        <taxon>Alveolata</taxon>
        <taxon>Ciliophora</taxon>
        <taxon>Intramacronucleata</taxon>
        <taxon>Oligohymenophorea</taxon>
        <taxon>Peniculida</taxon>
        <taxon>Parameciidae</taxon>
        <taxon>Paramecium</taxon>
    </lineage>
</organism>
<proteinExistence type="predicted"/>
<feature type="coiled-coil region" evidence="1">
    <location>
        <begin position="106"/>
        <end position="133"/>
    </location>
</feature>
<dbReference type="EMBL" id="CAJJDN010000151">
    <property type="protein sequence ID" value="CAD8124520.1"/>
    <property type="molecule type" value="Genomic_DNA"/>
</dbReference>
<dbReference type="Proteomes" id="UP000692954">
    <property type="component" value="Unassembled WGS sequence"/>
</dbReference>
<reference evidence="2" key="1">
    <citation type="submission" date="2021-01" db="EMBL/GenBank/DDBJ databases">
        <authorList>
            <consortium name="Genoscope - CEA"/>
            <person name="William W."/>
        </authorList>
    </citation>
    <scope>NUCLEOTIDE SEQUENCE</scope>
</reference>
<evidence type="ECO:0000256" key="1">
    <source>
        <dbReference type="SAM" id="Coils"/>
    </source>
</evidence>
<evidence type="ECO:0000313" key="3">
    <source>
        <dbReference type="Proteomes" id="UP000692954"/>
    </source>
</evidence>
<evidence type="ECO:0008006" key="4">
    <source>
        <dbReference type="Google" id="ProtNLM"/>
    </source>
</evidence>
<sequence length="185" mass="22042">MFIPNTLRNNKFNLQSLQNLDFELMQRNNDLETLQSFIIPLQQGFTTEREFKDSLNTIKYLKLIYLIQMTLLYFEYTKQYQETTIDQIFKQEFLLDNEITSKESHLAQSKNHITKLKLKLSSANKEFKRIKQDASKNETVYACLYCTGKAFLSIPLLEAHYQRHHIDKFEKPKQNFQETLLTVQT</sequence>
<keyword evidence="3" id="KW-1185">Reference proteome</keyword>
<protein>
    <recommendedName>
        <fullName evidence="4">C2H2-type domain-containing protein</fullName>
    </recommendedName>
</protein>
<accession>A0A8S1RC48</accession>
<name>A0A8S1RC48_9CILI</name>
<evidence type="ECO:0000313" key="2">
    <source>
        <dbReference type="EMBL" id="CAD8124520.1"/>
    </source>
</evidence>
<keyword evidence="1" id="KW-0175">Coiled coil</keyword>
<gene>
    <name evidence="2" type="ORF">PSON_ATCC_30995.1.T1510121</name>
</gene>
<comment type="caution">
    <text evidence="2">The sequence shown here is derived from an EMBL/GenBank/DDBJ whole genome shotgun (WGS) entry which is preliminary data.</text>
</comment>
<dbReference type="AlphaFoldDB" id="A0A8S1RC48"/>